<reference evidence="3" key="1">
    <citation type="journal article" date="2014" name="Int. J. Syst. Evol. Microbiol.">
        <title>Complete genome sequence of Corynebacterium casei LMG S-19264T (=DSM 44701T), isolated from a smear-ripened cheese.</title>
        <authorList>
            <consortium name="US DOE Joint Genome Institute (JGI-PGF)"/>
            <person name="Walter F."/>
            <person name="Albersmeier A."/>
            <person name="Kalinowski J."/>
            <person name="Ruckert C."/>
        </authorList>
    </citation>
    <scope>NUCLEOTIDE SEQUENCE</scope>
    <source>
        <strain evidence="3">CGMCC 1.15425</strain>
    </source>
</reference>
<name>A0A917GSH6_9GAMM</name>
<gene>
    <name evidence="3" type="ORF">GCM10011403_10470</name>
</gene>
<dbReference type="EMBL" id="BMIY01000004">
    <property type="protein sequence ID" value="GGG55286.1"/>
    <property type="molecule type" value="Genomic_DNA"/>
</dbReference>
<protein>
    <submittedName>
        <fullName evidence="3">Uncharacterized protein</fullName>
    </submittedName>
</protein>
<evidence type="ECO:0000313" key="4">
    <source>
        <dbReference type="Proteomes" id="UP000627715"/>
    </source>
</evidence>
<keyword evidence="2" id="KW-0732">Signal</keyword>
<feature type="signal peptide" evidence="2">
    <location>
        <begin position="1"/>
        <end position="26"/>
    </location>
</feature>
<feature type="coiled-coil region" evidence="1">
    <location>
        <begin position="159"/>
        <end position="218"/>
    </location>
</feature>
<comment type="caution">
    <text evidence="3">The sequence shown here is derived from an EMBL/GenBank/DDBJ whole genome shotgun (WGS) entry which is preliminary data.</text>
</comment>
<reference evidence="3" key="2">
    <citation type="submission" date="2020-09" db="EMBL/GenBank/DDBJ databases">
        <authorList>
            <person name="Sun Q."/>
            <person name="Zhou Y."/>
        </authorList>
    </citation>
    <scope>NUCLEOTIDE SEQUENCE</scope>
    <source>
        <strain evidence="3">CGMCC 1.15425</strain>
    </source>
</reference>
<keyword evidence="4" id="KW-1185">Reference proteome</keyword>
<evidence type="ECO:0000313" key="3">
    <source>
        <dbReference type="EMBL" id="GGG55286.1"/>
    </source>
</evidence>
<feature type="chain" id="PRO_5037930957" evidence="2">
    <location>
        <begin position="27"/>
        <end position="360"/>
    </location>
</feature>
<keyword evidence="1" id="KW-0175">Coiled coil</keyword>
<sequence length="360" mass="39664">MTYQWLRSSRNAIALTTFMLSSAVAAQVPPGQAALDDLQRSAEVFSATLTESLGLNERQGIFSPRNGHVNGRYLARQGMVFEIVMPDPGRSGMIGINLQQLDESLSALSQQLGTMVERGLVHRPDPEAIREAMALSLRSGEVAEFYREKLQDVSALSESVNVERALARASATLQRLQADGVLNSEEMSEAREHLDELQQEALSNLQSLRELQQEIRREGLEAVELPDSAQVESWESALSGMTASLAGVESRAREQLSELQAQQQRLRAQNQQAQQQALASFESRLFETVCDYAAAMRALPDQEYVTLILAGAGRVGDAAEENEALPRDRVHVLTRDAIVQCRQGEMNGQELADSASTYNY</sequence>
<feature type="coiled-coil region" evidence="1">
    <location>
        <begin position="245"/>
        <end position="279"/>
    </location>
</feature>
<dbReference type="Proteomes" id="UP000627715">
    <property type="component" value="Unassembled WGS sequence"/>
</dbReference>
<evidence type="ECO:0000256" key="1">
    <source>
        <dbReference type="SAM" id="Coils"/>
    </source>
</evidence>
<organism evidence="3 4">
    <name type="scientific">Pseudohongiella nitratireducens</name>
    <dbReference type="NCBI Taxonomy" id="1768907"/>
    <lineage>
        <taxon>Bacteria</taxon>
        <taxon>Pseudomonadati</taxon>
        <taxon>Pseudomonadota</taxon>
        <taxon>Gammaproteobacteria</taxon>
        <taxon>Pseudomonadales</taxon>
        <taxon>Pseudohongiellaceae</taxon>
        <taxon>Pseudohongiella</taxon>
    </lineage>
</organism>
<accession>A0A917GSH6</accession>
<evidence type="ECO:0000256" key="2">
    <source>
        <dbReference type="SAM" id="SignalP"/>
    </source>
</evidence>
<proteinExistence type="predicted"/>
<dbReference type="AlphaFoldDB" id="A0A917GSH6"/>